<feature type="domain" description="CBS" evidence="3">
    <location>
        <begin position="97"/>
        <end position="150"/>
    </location>
</feature>
<dbReference type="InterPro" id="IPR046342">
    <property type="entry name" value="CBS_dom_sf"/>
</dbReference>
<dbReference type="Pfam" id="PF00571">
    <property type="entry name" value="CBS"/>
    <property type="match status" value="2"/>
</dbReference>
<dbReference type="InterPro" id="IPR051257">
    <property type="entry name" value="Diverse_CBS-Domain"/>
</dbReference>
<evidence type="ECO:0000259" key="3">
    <source>
        <dbReference type="PROSITE" id="PS51371"/>
    </source>
</evidence>
<dbReference type="CDD" id="cd04586">
    <property type="entry name" value="CBS_pair_BON_assoc"/>
    <property type="match status" value="1"/>
</dbReference>
<dbReference type="PROSITE" id="PS51371">
    <property type="entry name" value="CBS"/>
    <property type="match status" value="2"/>
</dbReference>
<comment type="caution">
    <text evidence="4">The sequence shown here is derived from an EMBL/GenBank/DDBJ whole genome shotgun (WGS) entry which is preliminary data.</text>
</comment>
<dbReference type="AlphaFoldDB" id="A0A424YGY2"/>
<organism evidence="4 5">
    <name type="scientific">Candidatus Syntrophonatronum acetioxidans</name>
    <dbReference type="NCBI Taxonomy" id="1795816"/>
    <lineage>
        <taxon>Bacteria</taxon>
        <taxon>Bacillati</taxon>
        <taxon>Bacillota</taxon>
        <taxon>Clostridia</taxon>
        <taxon>Eubacteriales</taxon>
        <taxon>Syntrophomonadaceae</taxon>
        <taxon>Candidatus Syntrophonatronum</taxon>
    </lineage>
</organism>
<dbReference type="SUPFAM" id="SSF54631">
    <property type="entry name" value="CBS-domain pair"/>
    <property type="match status" value="1"/>
</dbReference>
<dbReference type="Proteomes" id="UP000285138">
    <property type="component" value="Unassembled WGS sequence"/>
</dbReference>
<reference evidence="4 5" key="1">
    <citation type="submission" date="2018-08" db="EMBL/GenBank/DDBJ databases">
        <title>The metabolism and importance of syntrophic acetate oxidation coupled to methane or sulfide production in haloalkaline environments.</title>
        <authorList>
            <person name="Timmers P.H.A."/>
            <person name="Vavourakis C.D."/>
            <person name="Sorokin D.Y."/>
            <person name="Sinninghe Damste J.S."/>
            <person name="Muyzer G."/>
            <person name="Stams A.J.M."/>
            <person name="Plugge C.M."/>
        </authorList>
    </citation>
    <scope>NUCLEOTIDE SEQUENCE [LARGE SCALE GENOMIC DNA]</scope>
    <source>
        <strain evidence="4">MSAO_Bac1</strain>
    </source>
</reference>
<accession>A0A424YGY2</accession>
<dbReference type="InterPro" id="IPR000644">
    <property type="entry name" value="CBS_dom"/>
</dbReference>
<dbReference type="PANTHER" id="PTHR43080">
    <property type="entry name" value="CBS DOMAIN-CONTAINING PROTEIN CBSX3, MITOCHONDRIAL"/>
    <property type="match status" value="1"/>
</dbReference>
<proteinExistence type="predicted"/>
<dbReference type="SMART" id="SM00116">
    <property type="entry name" value="CBS"/>
    <property type="match status" value="2"/>
</dbReference>
<keyword evidence="1 2" id="KW-0129">CBS domain</keyword>
<gene>
    <name evidence="4" type="ORF">D5R97_02675</name>
</gene>
<evidence type="ECO:0000313" key="5">
    <source>
        <dbReference type="Proteomes" id="UP000285138"/>
    </source>
</evidence>
<name>A0A424YGY2_9FIRM</name>
<dbReference type="PANTHER" id="PTHR43080:SF26">
    <property type="entry name" value="REGULATORY PROTEIN"/>
    <property type="match status" value="1"/>
</dbReference>
<evidence type="ECO:0000256" key="2">
    <source>
        <dbReference type="PROSITE-ProRule" id="PRU00703"/>
    </source>
</evidence>
<sequence>MKARDLMHRRVITVRRDTTLKEASILMSKNRVNGLPVVEEEGKLVGIITDSDILQYRQKINLPEYMRLIEYFLGEVDPEGIEDSIREIMHKKVEEVMTTHLITLREDSQLGEIISKFAEHHIGRLPVVKENKLVGLVSREDVIRAFAEKY</sequence>
<feature type="domain" description="CBS" evidence="3">
    <location>
        <begin position="7"/>
        <end position="64"/>
    </location>
</feature>
<dbReference type="Gene3D" id="3.10.580.10">
    <property type="entry name" value="CBS-domain"/>
    <property type="match status" value="1"/>
</dbReference>
<evidence type="ECO:0000256" key="1">
    <source>
        <dbReference type="ARBA" id="ARBA00023122"/>
    </source>
</evidence>
<evidence type="ECO:0000313" key="4">
    <source>
        <dbReference type="EMBL" id="RQD77288.1"/>
    </source>
</evidence>
<protein>
    <submittedName>
        <fullName evidence="4">CBS domain-containing protein</fullName>
    </submittedName>
</protein>
<dbReference type="EMBL" id="QZAA01000075">
    <property type="protein sequence ID" value="RQD77288.1"/>
    <property type="molecule type" value="Genomic_DNA"/>
</dbReference>